<dbReference type="InParanoid" id="A0A286US54"/>
<feature type="compositionally biased region" description="Polar residues" evidence="1">
    <location>
        <begin position="46"/>
        <end position="66"/>
    </location>
</feature>
<dbReference type="InterPro" id="IPR019401">
    <property type="entry name" value="Znf_CHCC"/>
</dbReference>
<organism evidence="3 4">
    <name type="scientific">Pyrrhoderma noxium</name>
    <dbReference type="NCBI Taxonomy" id="2282107"/>
    <lineage>
        <taxon>Eukaryota</taxon>
        <taxon>Fungi</taxon>
        <taxon>Dikarya</taxon>
        <taxon>Basidiomycota</taxon>
        <taxon>Agaricomycotina</taxon>
        <taxon>Agaricomycetes</taxon>
        <taxon>Hymenochaetales</taxon>
        <taxon>Hymenochaetaceae</taxon>
        <taxon>Pyrrhoderma</taxon>
    </lineage>
</organism>
<dbReference type="GO" id="GO:0005739">
    <property type="term" value="C:mitochondrion"/>
    <property type="evidence" value="ECO:0007669"/>
    <property type="project" value="GOC"/>
</dbReference>
<comment type="caution">
    <text evidence="3">The sequence shown here is derived from an EMBL/GenBank/DDBJ whole genome shotgun (WGS) entry which is preliminary data.</text>
</comment>
<dbReference type="OrthoDB" id="307899at2759"/>
<dbReference type="Pfam" id="PF10276">
    <property type="entry name" value="zf-CHCC"/>
    <property type="match status" value="1"/>
</dbReference>
<keyword evidence="3" id="KW-0830">Ubiquinone</keyword>
<evidence type="ECO:0000313" key="4">
    <source>
        <dbReference type="Proteomes" id="UP000217199"/>
    </source>
</evidence>
<accession>A0A286US54</accession>
<feature type="domain" description="Zinc finger CHCC-type" evidence="2">
    <location>
        <begin position="103"/>
        <end position="139"/>
    </location>
</feature>
<dbReference type="EMBL" id="NBII01000002">
    <property type="protein sequence ID" value="PAV22379.1"/>
    <property type="molecule type" value="Genomic_DNA"/>
</dbReference>
<evidence type="ECO:0000256" key="1">
    <source>
        <dbReference type="SAM" id="MobiDB-lite"/>
    </source>
</evidence>
<dbReference type="Proteomes" id="UP000217199">
    <property type="component" value="Unassembled WGS sequence"/>
</dbReference>
<dbReference type="STRING" id="2282107.A0A286US54"/>
<dbReference type="PANTHER" id="PTHR13156:SF0">
    <property type="entry name" value="NADH DEHYDROGENASE [UBIQUINONE] IRON-SULFUR PROTEIN 6, MITOCHONDRIAL"/>
    <property type="match status" value="1"/>
</dbReference>
<dbReference type="PANTHER" id="PTHR13156">
    <property type="entry name" value="NADH-UBIQUINONE OXIDOREDUCTASE 13 KD-A SUBUNIT"/>
    <property type="match status" value="1"/>
</dbReference>
<feature type="region of interest" description="Disordered" evidence="1">
    <location>
        <begin position="39"/>
        <end position="67"/>
    </location>
</feature>
<dbReference type="AlphaFoldDB" id="A0A286US54"/>
<reference evidence="3 4" key="1">
    <citation type="journal article" date="2017" name="Mol. Ecol.">
        <title>Comparative and population genomic landscape of Phellinus noxius: A hypervariable fungus causing root rot in trees.</title>
        <authorList>
            <person name="Chung C.L."/>
            <person name="Lee T.J."/>
            <person name="Akiba M."/>
            <person name="Lee H.H."/>
            <person name="Kuo T.H."/>
            <person name="Liu D."/>
            <person name="Ke H.M."/>
            <person name="Yokoi T."/>
            <person name="Roa M.B."/>
            <person name="Lu M.J."/>
            <person name="Chang Y.Y."/>
            <person name="Ann P.J."/>
            <person name="Tsai J.N."/>
            <person name="Chen C.Y."/>
            <person name="Tzean S.S."/>
            <person name="Ota Y."/>
            <person name="Hattori T."/>
            <person name="Sahashi N."/>
            <person name="Liou R.F."/>
            <person name="Kikuchi T."/>
            <person name="Tsai I.J."/>
        </authorList>
    </citation>
    <scope>NUCLEOTIDE SEQUENCE [LARGE SCALE GENOMIC DNA]</scope>
    <source>
        <strain evidence="3 4">FFPRI411160</strain>
    </source>
</reference>
<evidence type="ECO:0000313" key="3">
    <source>
        <dbReference type="EMBL" id="PAV22379.1"/>
    </source>
</evidence>
<protein>
    <submittedName>
        <fullName evidence="3">Ubiquinone oxidoreductase 20 kd subunit</fullName>
    </submittedName>
</protein>
<dbReference type="Gene3D" id="2.60.260.40">
    <property type="entry name" value="q5lls5 like domains"/>
    <property type="match status" value="1"/>
</dbReference>
<sequence>MYNFSRNAVRVGRALASASRAASTSSTSTSAPAAAVAATNASGTSLPATKQSPNYPQPWSTNQQSRAVAYQDARFEQTNLEFQPQPLSAMELIAQEPVRMVNGRIAVCDGGKGPLGHPKVFINLDKPNPKPCGYCGLRFQQVPHHHH</sequence>
<gene>
    <name evidence="3" type="ORF">PNOK_0233600</name>
</gene>
<name>A0A286US54_9AGAM</name>
<dbReference type="FunFam" id="2.60.260.40:FF:000003">
    <property type="entry name" value="NADH dehydrogenase [ubiquinone] iron-sulfur protein 6, mitochondrial"/>
    <property type="match status" value="1"/>
</dbReference>
<dbReference type="GO" id="GO:0006120">
    <property type="term" value="P:mitochondrial electron transport, NADH to ubiquinone"/>
    <property type="evidence" value="ECO:0007669"/>
    <property type="project" value="TreeGrafter"/>
</dbReference>
<proteinExistence type="predicted"/>
<evidence type="ECO:0000259" key="2">
    <source>
        <dbReference type="Pfam" id="PF10276"/>
    </source>
</evidence>
<keyword evidence="4" id="KW-1185">Reference proteome</keyword>